<reference evidence="1" key="1">
    <citation type="submission" date="2023-04" db="EMBL/GenBank/DDBJ databases">
        <title>Draft Genome sequencing of Naganishia species isolated from polar environments using Oxford Nanopore Technology.</title>
        <authorList>
            <person name="Leo P."/>
            <person name="Venkateswaran K."/>
        </authorList>
    </citation>
    <scope>NUCLEOTIDE SEQUENCE</scope>
    <source>
        <strain evidence="1">MNA-CCFEE 5262</strain>
    </source>
</reference>
<evidence type="ECO:0000313" key="2">
    <source>
        <dbReference type="Proteomes" id="UP001230649"/>
    </source>
</evidence>
<protein>
    <submittedName>
        <fullName evidence="1">Uncharacterized protein</fullName>
    </submittedName>
</protein>
<accession>A0ACC2W2F0</accession>
<organism evidence="1 2">
    <name type="scientific">Naganishia adeliensis</name>
    <dbReference type="NCBI Taxonomy" id="92952"/>
    <lineage>
        <taxon>Eukaryota</taxon>
        <taxon>Fungi</taxon>
        <taxon>Dikarya</taxon>
        <taxon>Basidiomycota</taxon>
        <taxon>Agaricomycotina</taxon>
        <taxon>Tremellomycetes</taxon>
        <taxon>Filobasidiales</taxon>
        <taxon>Filobasidiaceae</taxon>
        <taxon>Naganishia</taxon>
    </lineage>
</organism>
<dbReference type="Proteomes" id="UP001230649">
    <property type="component" value="Unassembled WGS sequence"/>
</dbReference>
<comment type="caution">
    <text evidence="1">The sequence shown here is derived from an EMBL/GenBank/DDBJ whole genome shotgun (WGS) entry which is preliminary data.</text>
</comment>
<dbReference type="EMBL" id="JASBWS010000048">
    <property type="protein sequence ID" value="KAJ9105613.1"/>
    <property type="molecule type" value="Genomic_DNA"/>
</dbReference>
<keyword evidence="2" id="KW-1185">Reference proteome</keyword>
<sequence length="954" mass="105076">MLPSEVAECQHILQAVISSTDNGRGIAGNFMALPDKKLFPDYYEIIPELICLNMINDRFKKKNYYKTPEGFLKDLHLVFLNAQYYNQDGSGIFKDSVMLERLAFYIYRQLVIKGTLPQVTDDVLLKNMNPPKSKGRPPKNPLIDNYKREHPEIAALEPPKKQSGAKANKVTTPSVLQPVDNNSVSGPPPVTPVPAHSGLLSSTPLTQPQNNGTLQAPAITPETKQAHTPNGVPTPQRTGHAGGLARLIAPPAPATFPQVVILDKIPGLDDQDFALISQQAQIREELDKVLEKWPGPAENIPVDPRDEGNRIPGSGWWGDGQNGAVPDWQRLALNIVDRMRKYVDLDIANNVIAGLYPSMKAFDMEMSRLFEKARRFYSRVTPPYGNVLSAQRLYNALTSVHESRDIPPVVQPSPLAFASFPAGPGNAKPMGDNGNRNNETREFTSYRVATKDRVFTNAAKYKGMTYKIGDYVHIINPEDPSRPIPAQVYRSFIPTGDGQPQRHMVTVCWYFRPEQTVHQPSHLFYEDEVFKTGHMVDHPVEDIIERVGCQFYTKELRKSDFMQVVTFDKAPHTLLLHKSPFLQGTRPGTRGVTGFLSDTVGQTANEKRGAQDDSLEGEEDGGPEGTSPYASGERAAKKARVGDRSPLTTNAPLAGSNSILPPSLTGPSPNLTPQMAMQPNAVPRGPVYPPPMPQQMPTGHLSGFTATQPARVPPQPSFGGPHQIVPLNRSNPNTYGPTYPSSQGQLMQPQRPLDPSAPVPGPRPMYMGQGYTLTTQPIRPISNTQHQYAHSGPVQARPPPYMPGQQGPAQQQAPQADGRNSPYPVAVNHPRPAERTIASLYGSTQEMDRLCETEVLPESTVNILDRDPSTNRVLWFSGPPIDIIVPERPKHSAAYLAFLAKKRLQYTLGEDEVENGHDVKDVHGNGNGNGKDEGDEKGDWVDIEKRVETLVHGA</sequence>
<proteinExistence type="predicted"/>
<name>A0ACC2W2F0_9TREE</name>
<evidence type="ECO:0000313" key="1">
    <source>
        <dbReference type="EMBL" id="KAJ9105613.1"/>
    </source>
</evidence>
<gene>
    <name evidence="1" type="ORF">QFC20_004293</name>
</gene>